<accession>A0A0B4XBB9</accession>
<sequence>MEHVMTSARVECARTSITDRAPFSDVVPEKLTSVDRWTRKAEEVLRLEAAGKSVDCIAEELGLSRASVVRVFRFVERAAAA</sequence>
<dbReference type="EMBL" id="CP006880">
    <property type="protein sequence ID" value="AJD44381.1"/>
    <property type="molecule type" value="Genomic_DNA"/>
</dbReference>
<dbReference type="HOGENOM" id="CLU_2571411_0_0_5"/>
<dbReference type="AlphaFoldDB" id="A0A0B4XBB9"/>
<evidence type="ECO:0000313" key="2">
    <source>
        <dbReference type="Proteomes" id="UP000031368"/>
    </source>
</evidence>
<name>A0A0B4XBB9_9HYPH</name>
<keyword evidence="2" id="KW-1185">Reference proteome</keyword>
<protein>
    <submittedName>
        <fullName evidence="1">Transcriptional regulator protein</fullName>
    </submittedName>
</protein>
<organism evidence="1 2">
    <name type="scientific">Rhizobium gallicum bv. gallicum R602sp</name>
    <dbReference type="NCBI Taxonomy" id="1041138"/>
    <lineage>
        <taxon>Bacteria</taxon>
        <taxon>Pseudomonadati</taxon>
        <taxon>Pseudomonadota</taxon>
        <taxon>Alphaproteobacteria</taxon>
        <taxon>Hyphomicrobiales</taxon>
        <taxon>Rhizobiaceae</taxon>
        <taxon>Rhizobium/Agrobacterium group</taxon>
        <taxon>Rhizobium</taxon>
    </lineage>
</organism>
<keyword evidence="1" id="KW-0614">Plasmid</keyword>
<evidence type="ECO:0000313" key="1">
    <source>
        <dbReference type="EMBL" id="AJD44381.1"/>
    </source>
</evidence>
<gene>
    <name evidence="1" type="ORF">RGR602_PC00340</name>
</gene>
<reference evidence="1 2" key="1">
    <citation type="submission" date="2013-11" db="EMBL/GenBank/DDBJ databases">
        <title>Complete genome sequence of Rhizobium gallicum bv. gallicum R602.</title>
        <authorList>
            <person name="Bustos P."/>
            <person name="Santamaria R.I."/>
            <person name="Lozano L."/>
            <person name="Acosta J.L."/>
            <person name="Ormeno-Orrillo E."/>
            <person name="Rogel M.A."/>
            <person name="Romero D."/>
            <person name="Cevallos M.A."/>
            <person name="Martinez-Romero E."/>
            <person name="Gonzalez V."/>
        </authorList>
    </citation>
    <scope>NUCLEOTIDE SEQUENCE [LARGE SCALE GENOMIC DNA]</scope>
    <source>
        <strain evidence="1 2">R602</strain>
        <plasmid evidence="1 2">pRgalR602c</plasmid>
    </source>
</reference>
<geneLocation type="plasmid" evidence="1 2">
    <name>pRgalR602c</name>
</geneLocation>
<dbReference type="KEGG" id="rga:RGR602_PC00340"/>
<proteinExistence type="predicted"/>
<dbReference type="Proteomes" id="UP000031368">
    <property type="component" value="Plasmid pRgalR602c"/>
</dbReference>